<dbReference type="InParanoid" id="A0A2R5GK09"/>
<dbReference type="GO" id="GO:0031418">
    <property type="term" value="F:L-ascorbic acid binding"/>
    <property type="evidence" value="ECO:0007669"/>
    <property type="project" value="InterPro"/>
</dbReference>
<dbReference type="InterPro" id="IPR005123">
    <property type="entry name" value="Oxoglu/Fe-dep_dioxygenase_dom"/>
</dbReference>
<keyword evidence="3 8" id="KW-0223">Dioxygenase</keyword>
<dbReference type="Gene3D" id="2.60.120.620">
    <property type="entry name" value="q2cbj1_9rhob like domain"/>
    <property type="match status" value="1"/>
</dbReference>
<name>A0A2R5GK09_9STRA</name>
<keyword evidence="2" id="KW-0479">Metal-binding</keyword>
<feature type="region of interest" description="Disordered" evidence="6">
    <location>
        <begin position="263"/>
        <end position="302"/>
    </location>
</feature>
<dbReference type="EMBL" id="BEYU01000086">
    <property type="protein sequence ID" value="GBG30965.1"/>
    <property type="molecule type" value="Genomic_DNA"/>
</dbReference>
<protein>
    <submittedName>
        <fullName evidence="8">Procollagen-lysine,2-oxoglutarate 5-dioxygenase 2</fullName>
    </submittedName>
</protein>
<evidence type="ECO:0000313" key="8">
    <source>
        <dbReference type="EMBL" id="GBG30965.1"/>
    </source>
</evidence>
<dbReference type="SMART" id="SM00702">
    <property type="entry name" value="P4Hc"/>
    <property type="match status" value="1"/>
</dbReference>
<evidence type="ECO:0000256" key="2">
    <source>
        <dbReference type="ARBA" id="ARBA00022723"/>
    </source>
</evidence>
<evidence type="ECO:0000313" key="9">
    <source>
        <dbReference type="Proteomes" id="UP000241890"/>
    </source>
</evidence>
<dbReference type="PROSITE" id="PS51471">
    <property type="entry name" value="FE2OG_OXY"/>
    <property type="match status" value="1"/>
</dbReference>
<dbReference type="GO" id="GO:0051213">
    <property type="term" value="F:dioxygenase activity"/>
    <property type="evidence" value="ECO:0007669"/>
    <property type="project" value="UniProtKB-KW"/>
</dbReference>
<dbReference type="SUPFAM" id="SSF51197">
    <property type="entry name" value="Clavaminate synthase-like"/>
    <property type="match status" value="1"/>
</dbReference>
<evidence type="ECO:0000256" key="4">
    <source>
        <dbReference type="ARBA" id="ARBA00023002"/>
    </source>
</evidence>
<dbReference type="GO" id="GO:0005506">
    <property type="term" value="F:iron ion binding"/>
    <property type="evidence" value="ECO:0007669"/>
    <property type="project" value="InterPro"/>
</dbReference>
<dbReference type="OrthoDB" id="69177at2759"/>
<dbReference type="GO" id="GO:0016705">
    <property type="term" value="F:oxidoreductase activity, acting on paired donors, with incorporation or reduction of molecular oxygen"/>
    <property type="evidence" value="ECO:0007669"/>
    <property type="project" value="InterPro"/>
</dbReference>
<gene>
    <name evidence="8" type="ORF">FCC1311_071862</name>
</gene>
<feature type="region of interest" description="Disordered" evidence="6">
    <location>
        <begin position="1"/>
        <end position="24"/>
    </location>
</feature>
<comment type="cofactor">
    <cofactor evidence="1">
        <name>L-ascorbate</name>
        <dbReference type="ChEBI" id="CHEBI:38290"/>
    </cofactor>
</comment>
<feature type="compositionally biased region" description="Low complexity" evidence="6">
    <location>
        <begin position="12"/>
        <end position="24"/>
    </location>
</feature>
<dbReference type="AlphaFoldDB" id="A0A2R5GK09"/>
<evidence type="ECO:0000256" key="6">
    <source>
        <dbReference type="SAM" id="MobiDB-lite"/>
    </source>
</evidence>
<evidence type="ECO:0000256" key="3">
    <source>
        <dbReference type="ARBA" id="ARBA00022964"/>
    </source>
</evidence>
<reference evidence="8 9" key="1">
    <citation type="submission" date="2017-12" db="EMBL/GenBank/DDBJ databases">
        <title>Sequencing, de novo assembly and annotation of complete genome of a new Thraustochytrid species, strain FCC1311.</title>
        <authorList>
            <person name="Sedici K."/>
            <person name="Godart F."/>
            <person name="Aiese Cigliano R."/>
            <person name="Sanseverino W."/>
            <person name="Barakat M."/>
            <person name="Ortet P."/>
            <person name="Marechal E."/>
            <person name="Cagnac O."/>
            <person name="Amato A."/>
        </authorList>
    </citation>
    <scope>NUCLEOTIDE SEQUENCE [LARGE SCALE GENOMIC DNA]</scope>
</reference>
<feature type="domain" description="Fe2OG dioxygenase" evidence="7">
    <location>
        <begin position="119"/>
        <end position="208"/>
    </location>
</feature>
<keyword evidence="9" id="KW-1185">Reference proteome</keyword>
<keyword evidence="4" id="KW-0560">Oxidoreductase</keyword>
<keyword evidence="5" id="KW-0408">Iron</keyword>
<evidence type="ECO:0000259" key="7">
    <source>
        <dbReference type="PROSITE" id="PS51471"/>
    </source>
</evidence>
<proteinExistence type="predicted"/>
<organism evidence="8 9">
    <name type="scientific">Hondaea fermentalgiana</name>
    <dbReference type="NCBI Taxonomy" id="2315210"/>
    <lineage>
        <taxon>Eukaryota</taxon>
        <taxon>Sar</taxon>
        <taxon>Stramenopiles</taxon>
        <taxon>Bigyra</taxon>
        <taxon>Labyrinthulomycetes</taxon>
        <taxon>Thraustochytrida</taxon>
        <taxon>Thraustochytriidae</taxon>
        <taxon>Hondaea</taxon>
    </lineage>
</organism>
<evidence type="ECO:0000256" key="5">
    <source>
        <dbReference type="ARBA" id="ARBA00023004"/>
    </source>
</evidence>
<accession>A0A2R5GK09</accession>
<comment type="caution">
    <text evidence="8">The sequence shown here is derived from an EMBL/GenBank/DDBJ whole genome shotgun (WGS) entry which is preliminary data.</text>
</comment>
<feature type="compositionally biased region" description="Acidic residues" evidence="6">
    <location>
        <begin position="263"/>
        <end position="276"/>
    </location>
</feature>
<dbReference type="Proteomes" id="UP000241890">
    <property type="component" value="Unassembled WGS sequence"/>
</dbReference>
<dbReference type="InterPro" id="IPR006620">
    <property type="entry name" value="Pro_4_hyd_alph"/>
</dbReference>
<sequence>MSALASSPVPQGESAGPAEGSSASSRRRAFLGDAEARATVTVVEGVFSSEEAARVREAARRAVKRNGGWATDRHRDFATTDLPLYELSPRAFAFVRRTLRKRLLSWCAQRFGLDAADLFFKDLFVVSYNADVAGGQRELALHRDGSLLSFNVLLTPETSFEGGGTSFPALGTVHIRQGDAVVHDGKVLHAGAPVTRGERVILVAFVDTVIDETPSMGDSPEARARRDAQEFRAVHERLRKASAKVDDAVEDAMYLLHSMTVESDADSDDAGDEDPVGDLQSTDADGESGRCAPDAVDKNGSVQATVLQRASLAE</sequence>
<evidence type="ECO:0000256" key="1">
    <source>
        <dbReference type="ARBA" id="ARBA00001961"/>
    </source>
</evidence>